<comment type="caution">
    <text evidence="2">The sequence shown here is derived from an EMBL/GenBank/DDBJ whole genome shotgun (WGS) entry which is preliminary data.</text>
</comment>
<evidence type="ECO:0000313" key="3">
    <source>
        <dbReference type="Proteomes" id="UP000606498"/>
    </source>
</evidence>
<evidence type="ECO:0000256" key="1">
    <source>
        <dbReference type="SAM" id="MobiDB-lite"/>
    </source>
</evidence>
<dbReference type="EMBL" id="BMKO01000022">
    <property type="protein sequence ID" value="GGE94581.1"/>
    <property type="molecule type" value="Genomic_DNA"/>
</dbReference>
<feature type="region of interest" description="Disordered" evidence="1">
    <location>
        <begin position="1"/>
        <end position="22"/>
    </location>
</feature>
<sequence length="50" mass="5393">MRGSSSAALSGEQRRPLSSKYDAANTEVKANQKCRALGIRLKCLLALLTD</sequence>
<gene>
    <name evidence="2" type="ORF">GCM10011520_38650</name>
</gene>
<protein>
    <submittedName>
        <fullName evidence="2">Uncharacterized protein</fullName>
    </submittedName>
</protein>
<evidence type="ECO:0000313" key="2">
    <source>
        <dbReference type="EMBL" id="GGE94581.1"/>
    </source>
</evidence>
<reference evidence="3" key="1">
    <citation type="journal article" date="2019" name="Int. J. Syst. Evol. Microbiol.">
        <title>The Global Catalogue of Microorganisms (GCM) 10K type strain sequencing project: providing services to taxonomists for standard genome sequencing and annotation.</title>
        <authorList>
            <consortium name="The Broad Institute Genomics Platform"/>
            <consortium name="The Broad Institute Genome Sequencing Center for Infectious Disease"/>
            <person name="Wu L."/>
            <person name="Ma J."/>
        </authorList>
    </citation>
    <scope>NUCLEOTIDE SEQUENCE [LARGE SCALE GENOMIC DNA]</scope>
    <source>
        <strain evidence="3">CGMCC 1.16033</strain>
    </source>
</reference>
<name>A0ABQ1TJU8_9GAMM</name>
<proteinExistence type="predicted"/>
<keyword evidence="3" id="KW-1185">Reference proteome</keyword>
<organism evidence="2 3">
    <name type="scientific">Shewanella carassii</name>
    <dbReference type="NCBI Taxonomy" id="1987584"/>
    <lineage>
        <taxon>Bacteria</taxon>
        <taxon>Pseudomonadati</taxon>
        <taxon>Pseudomonadota</taxon>
        <taxon>Gammaproteobacteria</taxon>
        <taxon>Alteromonadales</taxon>
        <taxon>Shewanellaceae</taxon>
        <taxon>Shewanella</taxon>
    </lineage>
</organism>
<accession>A0ABQ1TJU8</accession>
<dbReference type="Proteomes" id="UP000606498">
    <property type="component" value="Unassembled WGS sequence"/>
</dbReference>